<protein>
    <submittedName>
        <fullName evidence="1">Uncharacterized protein</fullName>
    </submittedName>
</protein>
<evidence type="ECO:0000313" key="2">
    <source>
        <dbReference type="Proteomes" id="UP001152798"/>
    </source>
</evidence>
<proteinExistence type="predicted"/>
<evidence type="ECO:0000313" key="1">
    <source>
        <dbReference type="EMBL" id="CAH1397638.1"/>
    </source>
</evidence>
<sequence>MQASFGVRHHIILRPSLQYSRTLISPEEIVLEALLIYYSRWVNPEESDHLDGGALRGGHDAPRVGEAIEVESVPSDPRFNTHHVVYRKVFQETFLHFPTTFDISLEAGHEGISTFFLVNGMLHSSFMFFAWWCNALPNVSRLTAMLRDLKAIDTLLNGYFTDFDKCMSFKSTCFIAMYVLVVGVMDQLSSDYEDFEPTSRRTDASQAPSIEDCRQTDQDLQAAVGLRYDGKRYLFSPTSEILNRQVDGLMHLKLPPLRAVVRLTKTCRRLSDCARTANGIYSLQLLNTASEQLLDPSQMIGHGVWYLGCAKSVCSLDHSYNIRRPSCSLCGGLFLPAIEPTADVVHRPKSCIINLL</sequence>
<gene>
    <name evidence="1" type="ORF">NEZAVI_LOCUS7425</name>
</gene>
<organism evidence="1 2">
    <name type="scientific">Nezara viridula</name>
    <name type="common">Southern green stink bug</name>
    <name type="synonym">Cimex viridulus</name>
    <dbReference type="NCBI Taxonomy" id="85310"/>
    <lineage>
        <taxon>Eukaryota</taxon>
        <taxon>Metazoa</taxon>
        <taxon>Ecdysozoa</taxon>
        <taxon>Arthropoda</taxon>
        <taxon>Hexapoda</taxon>
        <taxon>Insecta</taxon>
        <taxon>Pterygota</taxon>
        <taxon>Neoptera</taxon>
        <taxon>Paraneoptera</taxon>
        <taxon>Hemiptera</taxon>
        <taxon>Heteroptera</taxon>
        <taxon>Panheteroptera</taxon>
        <taxon>Pentatomomorpha</taxon>
        <taxon>Pentatomoidea</taxon>
        <taxon>Pentatomidae</taxon>
        <taxon>Pentatominae</taxon>
        <taxon>Nezara</taxon>
    </lineage>
</organism>
<dbReference type="EMBL" id="OV725080">
    <property type="protein sequence ID" value="CAH1397638.1"/>
    <property type="molecule type" value="Genomic_DNA"/>
</dbReference>
<keyword evidence="2" id="KW-1185">Reference proteome</keyword>
<name>A0A9P0H920_NEZVI</name>
<dbReference type="Proteomes" id="UP001152798">
    <property type="component" value="Chromosome 4"/>
</dbReference>
<reference evidence="1" key="1">
    <citation type="submission" date="2022-01" db="EMBL/GenBank/DDBJ databases">
        <authorList>
            <person name="King R."/>
        </authorList>
    </citation>
    <scope>NUCLEOTIDE SEQUENCE</scope>
</reference>
<accession>A0A9P0H920</accession>
<dbReference type="AlphaFoldDB" id="A0A9P0H920"/>